<dbReference type="InterPro" id="IPR043519">
    <property type="entry name" value="NT_sf"/>
</dbReference>
<dbReference type="PANTHER" id="PTHR13734">
    <property type="entry name" value="TRNA-NUCLEOTIDYLTRANSFERASE"/>
    <property type="match status" value="1"/>
</dbReference>
<keyword evidence="4 5" id="KW-0694">RNA-binding</keyword>
<dbReference type="FunFam" id="3.30.460.10:FF:000019">
    <property type="entry name" value="tRNA nucleotidyltransferase cca2"/>
    <property type="match status" value="1"/>
</dbReference>
<dbReference type="InterPro" id="IPR032828">
    <property type="entry name" value="PolyA_RNA-bd"/>
</dbReference>
<keyword evidence="2 5" id="KW-0808">Transferase</keyword>
<dbReference type="GO" id="GO:0052929">
    <property type="term" value="F:ATP:3'-cytidine-cytidine-tRNA adenylyltransferase activity"/>
    <property type="evidence" value="ECO:0007669"/>
    <property type="project" value="TreeGrafter"/>
</dbReference>
<name>A0A553HQH7_9PEZI</name>
<feature type="compositionally biased region" description="Low complexity" evidence="6">
    <location>
        <begin position="637"/>
        <end position="678"/>
    </location>
</feature>
<evidence type="ECO:0008006" key="11">
    <source>
        <dbReference type="Google" id="ProtNLM"/>
    </source>
</evidence>
<evidence type="ECO:0000256" key="2">
    <source>
        <dbReference type="ARBA" id="ARBA00022679"/>
    </source>
</evidence>
<dbReference type="Proteomes" id="UP000319160">
    <property type="component" value="Unassembled WGS sequence"/>
</dbReference>
<evidence type="ECO:0000259" key="7">
    <source>
        <dbReference type="Pfam" id="PF01743"/>
    </source>
</evidence>
<gene>
    <name evidence="9" type="ORF">FHL15_008942</name>
</gene>
<evidence type="ECO:0000256" key="6">
    <source>
        <dbReference type="SAM" id="MobiDB-lite"/>
    </source>
</evidence>
<dbReference type="SUPFAM" id="SSF81891">
    <property type="entry name" value="Poly A polymerase C-terminal region-like"/>
    <property type="match status" value="1"/>
</dbReference>
<evidence type="ECO:0000256" key="1">
    <source>
        <dbReference type="ARBA" id="ARBA00007265"/>
    </source>
</evidence>
<dbReference type="SUPFAM" id="SSF81301">
    <property type="entry name" value="Nucleotidyltransferase"/>
    <property type="match status" value="1"/>
</dbReference>
<dbReference type="Pfam" id="PF01743">
    <property type="entry name" value="PolyA_pol"/>
    <property type="match status" value="1"/>
</dbReference>
<evidence type="ECO:0000256" key="5">
    <source>
        <dbReference type="RuleBase" id="RU003953"/>
    </source>
</evidence>
<dbReference type="GO" id="GO:0052927">
    <property type="term" value="F:CC tRNA cytidylyltransferase activity"/>
    <property type="evidence" value="ECO:0007669"/>
    <property type="project" value="TreeGrafter"/>
</dbReference>
<feature type="region of interest" description="Disordered" evidence="6">
    <location>
        <begin position="624"/>
        <end position="685"/>
    </location>
</feature>
<dbReference type="CDD" id="cd05398">
    <property type="entry name" value="NT_ClassII-CCAase"/>
    <property type="match status" value="1"/>
</dbReference>
<keyword evidence="10" id="KW-1185">Reference proteome</keyword>
<dbReference type="InterPro" id="IPR002646">
    <property type="entry name" value="PolA_pol_head_dom"/>
</dbReference>
<evidence type="ECO:0000256" key="3">
    <source>
        <dbReference type="ARBA" id="ARBA00022741"/>
    </source>
</evidence>
<dbReference type="GO" id="GO:0001680">
    <property type="term" value="P:tRNA 3'-terminal CCA addition"/>
    <property type="evidence" value="ECO:0007669"/>
    <property type="project" value="TreeGrafter"/>
</dbReference>
<dbReference type="PANTHER" id="PTHR13734:SF5">
    <property type="entry name" value="CCA TRNA NUCLEOTIDYLTRANSFERASE, MITOCHONDRIAL"/>
    <property type="match status" value="1"/>
</dbReference>
<comment type="similarity">
    <text evidence="1 5">Belongs to the tRNA nucleotidyltransferase/poly(A) polymerase family.</text>
</comment>
<dbReference type="Pfam" id="PF12627">
    <property type="entry name" value="PolyA_pol_RNAbd"/>
    <property type="match status" value="1"/>
</dbReference>
<dbReference type="GO" id="GO:0005739">
    <property type="term" value="C:mitochondrion"/>
    <property type="evidence" value="ECO:0007669"/>
    <property type="project" value="UniProtKB-ARBA"/>
</dbReference>
<dbReference type="GO" id="GO:0003723">
    <property type="term" value="F:RNA binding"/>
    <property type="evidence" value="ECO:0007669"/>
    <property type="project" value="UniProtKB-KW"/>
</dbReference>
<dbReference type="AlphaFoldDB" id="A0A553HQH7"/>
<organism evidence="9 10">
    <name type="scientific">Xylaria flabelliformis</name>
    <dbReference type="NCBI Taxonomy" id="2512241"/>
    <lineage>
        <taxon>Eukaryota</taxon>
        <taxon>Fungi</taxon>
        <taxon>Dikarya</taxon>
        <taxon>Ascomycota</taxon>
        <taxon>Pezizomycotina</taxon>
        <taxon>Sordariomycetes</taxon>
        <taxon>Xylariomycetidae</taxon>
        <taxon>Xylariales</taxon>
        <taxon>Xylariaceae</taxon>
        <taxon>Xylaria</taxon>
    </lineage>
</organism>
<accession>A0A553HQH7</accession>
<dbReference type="EMBL" id="VFLP01000058">
    <property type="protein sequence ID" value="TRX90214.1"/>
    <property type="molecule type" value="Genomic_DNA"/>
</dbReference>
<sequence length="748" mass="81858">MDAQPATTTIELTPREAQLKGLLLDTASYVNSSQPTSEPVVLRWAGGWVRDKLLGIESHDIDTAINIMTGEAFALKLRELCDKPETVEKHRITSADIGNLHKIAKNPDKSKHLETTTVKLCGFDVDFVNLRKETYTEDSRNPQMEFGTAQEDALRRDATVNALFYNLNTSKVEDFTSGLIDMRSKLIRTPLEPFQTFMDDPLRVLRLVRFASRLGFAIDPAAADVMGNPQVLNALKLKISRERVGVEIEKMLKGKDPRRSLQYINDLGLYHTVFTDPTRPDMPVPDLSLWSNAYECFNHLLRNQAPSSIFNILIQTGEASYYAWTLSALAPWEYVDEPVHTGRGKPLPPYICLAGREGIKATNKLCDLITAAHRNRTDIMALKTAVVQKAAYINERDRFGMAIRHWDAKGGHWRLQVLFSLLVEAMQRWEVGDISSTNNDDFLGEWTLFLEHLQDLDILDAPSLKRIIDGNQLAKALEVKPGKWMAEALEICVAWQLRHPDATDPAGAIEETPASIWVGNFDRATMDYSEVLMSFSLLLVSMVDCLDLDSDTRQTIVMALAAFASIAKCQMAAMDDDECSSTAQPSSPAILSVTTLAVDSVFTPIASPDDSSIFTFITTPDSTASSSAAPSSPPVQETTTEAASSTADATPTSDVVVPSASPATPTSTGEAATPSSGGSSSGQGLSGACAPDGMFNCVGGNQYQQCANGKWAPLIPLAAKCSEGQSMTLWRRDEGCDKGSFQSRRLAN</sequence>
<dbReference type="OrthoDB" id="445712at2759"/>
<keyword evidence="3" id="KW-0547">Nucleotide-binding</keyword>
<feature type="domain" description="tRNA nucleotidyltransferase/poly(A) polymerase RNA and SrmB- binding" evidence="8">
    <location>
        <begin position="238"/>
        <end position="274"/>
    </location>
</feature>
<dbReference type="GO" id="GO:0000166">
    <property type="term" value="F:nucleotide binding"/>
    <property type="evidence" value="ECO:0007669"/>
    <property type="project" value="UniProtKB-KW"/>
</dbReference>
<dbReference type="Gene3D" id="1.10.3090.10">
    <property type="entry name" value="cca-adding enzyme, domain 2"/>
    <property type="match status" value="1"/>
</dbReference>
<comment type="caution">
    <text evidence="9">The sequence shown here is derived from an EMBL/GenBank/DDBJ whole genome shotgun (WGS) entry which is preliminary data.</text>
</comment>
<evidence type="ECO:0000313" key="9">
    <source>
        <dbReference type="EMBL" id="TRX90214.1"/>
    </source>
</evidence>
<dbReference type="Gene3D" id="3.30.460.10">
    <property type="entry name" value="Beta Polymerase, domain 2"/>
    <property type="match status" value="1"/>
</dbReference>
<proteinExistence type="inferred from homology"/>
<reference evidence="10" key="1">
    <citation type="submission" date="2019-06" db="EMBL/GenBank/DDBJ databases">
        <title>Draft genome sequence of the griseofulvin-producing fungus Xylaria cubensis strain G536.</title>
        <authorList>
            <person name="Mead M.E."/>
            <person name="Raja H.A."/>
            <person name="Steenwyk J.L."/>
            <person name="Knowles S.L."/>
            <person name="Oberlies N.H."/>
            <person name="Rokas A."/>
        </authorList>
    </citation>
    <scope>NUCLEOTIDE SEQUENCE [LARGE SCALE GENOMIC DNA]</scope>
    <source>
        <strain evidence="10">G536</strain>
    </source>
</reference>
<evidence type="ECO:0000259" key="8">
    <source>
        <dbReference type="Pfam" id="PF12627"/>
    </source>
</evidence>
<evidence type="ECO:0000256" key="4">
    <source>
        <dbReference type="ARBA" id="ARBA00022884"/>
    </source>
</evidence>
<protein>
    <recommendedName>
        <fullName evidence="11">Poly A polymerase head domain-containing protein</fullName>
    </recommendedName>
</protein>
<evidence type="ECO:0000313" key="10">
    <source>
        <dbReference type="Proteomes" id="UP000319160"/>
    </source>
</evidence>
<feature type="domain" description="Poly A polymerase head" evidence="7">
    <location>
        <begin position="43"/>
        <end position="188"/>
    </location>
</feature>
<dbReference type="STRING" id="2512241.A0A553HQH7"/>